<evidence type="ECO:0000259" key="1">
    <source>
        <dbReference type="Pfam" id="PF09557"/>
    </source>
</evidence>
<evidence type="ECO:0000313" key="2">
    <source>
        <dbReference type="EMBL" id="MFC3834136.1"/>
    </source>
</evidence>
<dbReference type="InterPro" id="IPR019060">
    <property type="entry name" value="DUF2382"/>
</dbReference>
<reference evidence="3" key="1">
    <citation type="journal article" date="2019" name="Int. J. Syst. Evol. Microbiol.">
        <title>The Global Catalogue of Microorganisms (GCM) 10K type strain sequencing project: providing services to taxonomists for standard genome sequencing and annotation.</title>
        <authorList>
            <consortium name="The Broad Institute Genomics Platform"/>
            <consortium name="The Broad Institute Genome Sequencing Center for Infectious Disease"/>
            <person name="Wu L."/>
            <person name="Ma J."/>
        </authorList>
    </citation>
    <scope>NUCLEOTIDE SEQUENCE [LARGE SCALE GENOMIC DNA]</scope>
    <source>
        <strain evidence="3">CCTCC AB 2017081</strain>
    </source>
</reference>
<feature type="domain" description="DUF2382" evidence="1">
    <location>
        <begin position="18"/>
        <end position="128"/>
    </location>
</feature>
<gene>
    <name evidence="2" type="ORF">ACFOSB_14865</name>
</gene>
<keyword evidence="3" id="KW-1185">Reference proteome</keyword>
<dbReference type="EMBL" id="JBHRZG010000022">
    <property type="protein sequence ID" value="MFC3834136.1"/>
    <property type="molecule type" value="Genomic_DNA"/>
</dbReference>
<accession>A0ABV7ZDH1</accession>
<organism evidence="2 3">
    <name type="scientific">Deinococcus rufus</name>
    <dbReference type="NCBI Taxonomy" id="2136097"/>
    <lineage>
        <taxon>Bacteria</taxon>
        <taxon>Thermotogati</taxon>
        <taxon>Deinococcota</taxon>
        <taxon>Deinococci</taxon>
        <taxon>Deinococcales</taxon>
        <taxon>Deinococcaceae</taxon>
        <taxon>Deinococcus</taxon>
    </lineage>
</organism>
<proteinExistence type="predicted"/>
<name>A0ABV7ZDH1_9DEIO</name>
<dbReference type="Proteomes" id="UP001595803">
    <property type="component" value="Unassembled WGS sequence"/>
</dbReference>
<dbReference type="Pfam" id="PF09557">
    <property type="entry name" value="DUF2382"/>
    <property type="match status" value="1"/>
</dbReference>
<evidence type="ECO:0000313" key="3">
    <source>
        <dbReference type="Proteomes" id="UP001595803"/>
    </source>
</evidence>
<dbReference type="RefSeq" id="WP_380102523.1">
    <property type="nucleotide sequence ID" value="NZ_JBHRZG010000022.1"/>
</dbReference>
<sequence length="135" mass="15059">MTDAPPDPPPAHDLLGTLELREEQLTITKRREVTGHVDVRRERRVRTETVTVELVTEVLVLRVRAGGGTVMVDGLPLLPGTVRELELFREEAIPGKTVVVTQDIDVFRDRVVETTTRTIDLAYEELVVTTPDPPA</sequence>
<comment type="caution">
    <text evidence="2">The sequence shown here is derived from an EMBL/GenBank/DDBJ whole genome shotgun (WGS) entry which is preliminary data.</text>
</comment>
<protein>
    <submittedName>
        <fullName evidence="2">DUF2382 domain-containing protein</fullName>
    </submittedName>
</protein>